<sequence>MYLQELEMILETINSTVQEVYGNRLVSVAVFGSVGRRTPRPDSDIDLLIVSEDLPQGRLKRMAEFAQVEEMVEARVANFTQIKPDLSPVIKTREEVLQGSFLFLDLTEDSRILYDRGGFLARYLDELKEKLRRMGAKRIRCGGTWCWVLKEDYRLGEVIEI</sequence>
<dbReference type="CDD" id="cd05403">
    <property type="entry name" value="NT_KNTase_like"/>
    <property type="match status" value="1"/>
</dbReference>
<accession>A0A7C1F7H2</accession>
<dbReference type="SUPFAM" id="SSF81301">
    <property type="entry name" value="Nucleotidyltransferase"/>
    <property type="match status" value="1"/>
</dbReference>
<keyword evidence="2" id="KW-0808">Transferase</keyword>
<dbReference type="EMBL" id="DSMV01000054">
    <property type="protein sequence ID" value="HDW51282.1"/>
    <property type="molecule type" value="Genomic_DNA"/>
</dbReference>
<dbReference type="Pfam" id="PF01909">
    <property type="entry name" value="NTP_transf_2"/>
    <property type="match status" value="1"/>
</dbReference>
<dbReference type="InterPro" id="IPR043519">
    <property type="entry name" value="NT_sf"/>
</dbReference>
<organism evidence="2">
    <name type="scientific">Ammonifex degensii</name>
    <dbReference type="NCBI Taxonomy" id="42838"/>
    <lineage>
        <taxon>Bacteria</taxon>
        <taxon>Bacillati</taxon>
        <taxon>Bacillota</taxon>
        <taxon>Clostridia</taxon>
        <taxon>Thermoanaerobacterales</taxon>
        <taxon>Thermoanaerobacteraceae</taxon>
        <taxon>Ammonifex</taxon>
    </lineage>
</organism>
<protein>
    <submittedName>
        <fullName evidence="2">Nucleotidyltransferase domain-containing protein</fullName>
    </submittedName>
</protein>
<dbReference type="InterPro" id="IPR052548">
    <property type="entry name" value="Type_VII_TA_antitoxin"/>
</dbReference>
<name>A0A7C1F7H2_9THEO</name>
<dbReference type="AlphaFoldDB" id="A0A7C1F7H2"/>
<evidence type="ECO:0000313" key="2">
    <source>
        <dbReference type="EMBL" id="HDW51282.1"/>
    </source>
</evidence>
<dbReference type="GO" id="GO:0016779">
    <property type="term" value="F:nucleotidyltransferase activity"/>
    <property type="evidence" value="ECO:0007669"/>
    <property type="project" value="InterPro"/>
</dbReference>
<gene>
    <name evidence="2" type="ORF">ENQ35_00810</name>
</gene>
<dbReference type="Gene3D" id="3.30.460.10">
    <property type="entry name" value="Beta Polymerase, domain 2"/>
    <property type="match status" value="1"/>
</dbReference>
<evidence type="ECO:0000259" key="1">
    <source>
        <dbReference type="Pfam" id="PF01909"/>
    </source>
</evidence>
<reference evidence="2" key="1">
    <citation type="journal article" date="2020" name="mSystems">
        <title>Genome- and Community-Level Interaction Insights into Carbon Utilization and Element Cycling Functions of Hydrothermarchaeota in Hydrothermal Sediment.</title>
        <authorList>
            <person name="Zhou Z."/>
            <person name="Liu Y."/>
            <person name="Xu W."/>
            <person name="Pan J."/>
            <person name="Luo Z.H."/>
            <person name="Li M."/>
        </authorList>
    </citation>
    <scope>NUCLEOTIDE SEQUENCE [LARGE SCALE GENOMIC DNA]</scope>
    <source>
        <strain evidence="2">SpSt-301</strain>
    </source>
</reference>
<dbReference type="PANTHER" id="PTHR33933">
    <property type="entry name" value="NUCLEOTIDYLTRANSFERASE"/>
    <property type="match status" value="1"/>
</dbReference>
<feature type="domain" description="Polymerase nucleotidyl transferase" evidence="1">
    <location>
        <begin position="15"/>
        <end position="86"/>
    </location>
</feature>
<comment type="caution">
    <text evidence="2">The sequence shown here is derived from an EMBL/GenBank/DDBJ whole genome shotgun (WGS) entry which is preliminary data.</text>
</comment>
<dbReference type="InterPro" id="IPR002934">
    <property type="entry name" value="Polymerase_NTP_transf_dom"/>
</dbReference>
<dbReference type="PANTHER" id="PTHR33933:SF1">
    <property type="entry name" value="PROTEIN ADENYLYLTRANSFERASE MNTA-RELATED"/>
    <property type="match status" value="1"/>
</dbReference>
<proteinExistence type="predicted"/>